<feature type="transmembrane region" description="Helical" evidence="1">
    <location>
        <begin position="197"/>
        <end position="216"/>
    </location>
</feature>
<keyword evidence="1" id="KW-1133">Transmembrane helix</keyword>
<feature type="transmembrane region" description="Helical" evidence="1">
    <location>
        <begin position="55"/>
        <end position="73"/>
    </location>
</feature>
<feature type="transmembrane region" description="Helical" evidence="1">
    <location>
        <begin position="303"/>
        <end position="326"/>
    </location>
</feature>
<dbReference type="KEGG" id="aym:YM304_36870"/>
<reference evidence="2 3" key="1">
    <citation type="journal article" date="2013" name="Int. J. Syst. Evol. Microbiol.">
        <title>Ilumatobacter nonamiense sp. nov. and Ilumatobacter coccineum sp. nov., isolated from seashore sand.</title>
        <authorList>
            <person name="Matsumoto A."/>
            <person name="Kasai H."/>
            <person name="Matsuo Y."/>
            <person name="Shizuri Y."/>
            <person name="Ichikawa N."/>
            <person name="Fujita N."/>
            <person name="Omura S."/>
            <person name="Takahashi Y."/>
        </authorList>
    </citation>
    <scope>NUCLEOTIDE SEQUENCE [LARGE SCALE GENOMIC DNA]</scope>
    <source>
        <strain evidence="3">NBRC 103263 / KCTC 29153 / YM16-304</strain>
    </source>
</reference>
<organism evidence="2 3">
    <name type="scientific">Ilumatobacter coccineus (strain NBRC 103263 / KCTC 29153 / YM16-304)</name>
    <dbReference type="NCBI Taxonomy" id="1313172"/>
    <lineage>
        <taxon>Bacteria</taxon>
        <taxon>Bacillati</taxon>
        <taxon>Actinomycetota</taxon>
        <taxon>Acidimicrobiia</taxon>
        <taxon>Acidimicrobiales</taxon>
        <taxon>Ilumatobacteraceae</taxon>
        <taxon>Ilumatobacter</taxon>
    </lineage>
</organism>
<proteinExistence type="predicted"/>
<keyword evidence="3" id="KW-1185">Reference proteome</keyword>
<name>A0A6C7EBZ9_ILUCY</name>
<dbReference type="Proteomes" id="UP000011863">
    <property type="component" value="Chromosome"/>
</dbReference>
<accession>A0A6C7EBZ9</accession>
<evidence type="ECO:0000256" key="1">
    <source>
        <dbReference type="SAM" id="Phobius"/>
    </source>
</evidence>
<feature type="transmembrane region" description="Helical" evidence="1">
    <location>
        <begin position="228"/>
        <end position="249"/>
    </location>
</feature>
<gene>
    <name evidence="2" type="ORF">YM304_36870</name>
</gene>
<dbReference type="AlphaFoldDB" id="A0A6C7EBZ9"/>
<feature type="transmembrane region" description="Helical" evidence="1">
    <location>
        <begin position="471"/>
        <end position="495"/>
    </location>
</feature>
<protein>
    <submittedName>
        <fullName evidence="2">Uncharacterized protein</fullName>
    </submittedName>
</protein>
<feature type="transmembrane region" description="Helical" evidence="1">
    <location>
        <begin position="409"/>
        <end position="430"/>
    </location>
</feature>
<evidence type="ECO:0000313" key="3">
    <source>
        <dbReference type="Proteomes" id="UP000011863"/>
    </source>
</evidence>
<dbReference type="RefSeq" id="WP_015443248.1">
    <property type="nucleotide sequence ID" value="NC_020520.1"/>
</dbReference>
<feature type="transmembrane region" description="Helical" evidence="1">
    <location>
        <begin position="161"/>
        <end position="177"/>
    </location>
</feature>
<feature type="transmembrane region" description="Helical" evidence="1">
    <location>
        <begin position="346"/>
        <end position="370"/>
    </location>
</feature>
<keyword evidence="1" id="KW-0812">Transmembrane</keyword>
<sequence>MSTTYPKPSLPPPLQRSLVGLRDEWPIEGAMPFERFVTPTEPEELPPCDRPRRVVAYRAVVAGLAMVAVILSVQISDGASGSVQGTNESLRLAAFIIGVSYVLLHVTFALWTSRHRRIIDDFKWRSFRRDTWNGWWATGWVVAPVAAGALFAVMTVVDTDAAGAVAAGIVLLVVRAMMVQSHGTNMGRVVFRARHWLMTWGVSLTVADLFVFGIVVNAFQESEPRRESLALIAGWAPVALVIAGLLQLVHMKRVERWVMEWWDHRFGMTEQDVLNVLSVVRPLGGMADDFSGRRLAPTYLLRFVLMASYAALALAALWSAGTIWAVRDELSAAVDADATFDKIAEAATAFLFALLIMQIVQGLWCVAQAWNAQRCTLDAPNPLGMATLFLLGPAVLVFGIALFPDAALAITSFALLVNLGCWAFSFGALGQTAQILGRSAQPIMTWSAVVAFHWVLGFVTRPLVLIGDDTVFAGFVALTLIVDAAIWVVASVYAWHAMRGLELAARDYEQIRRVRV</sequence>
<keyword evidence="1" id="KW-0472">Membrane</keyword>
<feature type="transmembrane region" description="Helical" evidence="1">
    <location>
        <begin position="93"/>
        <end position="113"/>
    </location>
</feature>
<evidence type="ECO:0000313" key="2">
    <source>
        <dbReference type="EMBL" id="BAN04001.1"/>
    </source>
</evidence>
<dbReference type="EMBL" id="AP012057">
    <property type="protein sequence ID" value="BAN04001.1"/>
    <property type="molecule type" value="Genomic_DNA"/>
</dbReference>
<feature type="transmembrane region" description="Helical" evidence="1">
    <location>
        <begin position="382"/>
        <end position="403"/>
    </location>
</feature>
<feature type="transmembrane region" description="Helical" evidence="1">
    <location>
        <begin position="442"/>
        <end position="459"/>
    </location>
</feature>
<feature type="transmembrane region" description="Helical" evidence="1">
    <location>
        <begin position="134"/>
        <end position="155"/>
    </location>
</feature>